<keyword evidence="4" id="KW-1185">Reference proteome</keyword>
<feature type="domain" description="RDR1/2-like RRM" evidence="2">
    <location>
        <begin position="4"/>
        <end position="79"/>
    </location>
</feature>
<organism evidence="3 4">
    <name type="scientific">Gossypium mustelinum</name>
    <name type="common">Cotton</name>
    <name type="synonym">Gossypium caicoense</name>
    <dbReference type="NCBI Taxonomy" id="34275"/>
    <lineage>
        <taxon>Eukaryota</taxon>
        <taxon>Viridiplantae</taxon>
        <taxon>Streptophyta</taxon>
        <taxon>Embryophyta</taxon>
        <taxon>Tracheophyta</taxon>
        <taxon>Spermatophyta</taxon>
        <taxon>Magnoliopsida</taxon>
        <taxon>eudicotyledons</taxon>
        <taxon>Gunneridae</taxon>
        <taxon>Pentapetalae</taxon>
        <taxon>rosids</taxon>
        <taxon>malvids</taxon>
        <taxon>Malvales</taxon>
        <taxon>Malvaceae</taxon>
        <taxon>Malvoideae</taxon>
        <taxon>Gossypium</taxon>
    </lineage>
</organism>
<protein>
    <submittedName>
        <fullName evidence="3">Uncharacterized protein</fullName>
    </submittedName>
</protein>
<evidence type="ECO:0000313" key="4">
    <source>
        <dbReference type="Proteomes" id="UP000323597"/>
    </source>
</evidence>
<dbReference type="GO" id="GO:0003676">
    <property type="term" value="F:nucleic acid binding"/>
    <property type="evidence" value="ECO:0007669"/>
    <property type="project" value="InterPro"/>
</dbReference>
<dbReference type="SUPFAM" id="SSF54928">
    <property type="entry name" value="RNA-binding domain, RBD"/>
    <property type="match status" value="1"/>
</dbReference>
<dbReference type="Gene3D" id="3.30.70.330">
    <property type="match status" value="1"/>
</dbReference>
<reference evidence="3 4" key="1">
    <citation type="submission" date="2019-07" db="EMBL/GenBank/DDBJ databases">
        <title>WGS assembly of Gossypium mustelinum.</title>
        <authorList>
            <person name="Chen Z.J."/>
            <person name="Sreedasyam A."/>
            <person name="Ando A."/>
            <person name="Song Q."/>
            <person name="De L."/>
            <person name="Hulse-Kemp A."/>
            <person name="Ding M."/>
            <person name="Ye W."/>
            <person name="Kirkbride R."/>
            <person name="Jenkins J."/>
            <person name="Plott C."/>
            <person name="Lovell J."/>
            <person name="Lin Y.-M."/>
            <person name="Vaughn R."/>
            <person name="Liu B."/>
            <person name="Li W."/>
            <person name="Simpson S."/>
            <person name="Scheffler B."/>
            <person name="Saski C."/>
            <person name="Grover C."/>
            <person name="Hu G."/>
            <person name="Conover J."/>
            <person name="Carlson J."/>
            <person name="Shu S."/>
            <person name="Boston L."/>
            <person name="Williams M."/>
            <person name="Peterson D."/>
            <person name="Mcgee K."/>
            <person name="Jones D."/>
            <person name="Wendel J."/>
            <person name="Stelly D."/>
            <person name="Grimwood J."/>
            <person name="Schmutz J."/>
        </authorList>
    </citation>
    <scope>NUCLEOTIDE SEQUENCE [LARGE SCALE GENOMIC DNA]</scope>
    <source>
        <strain evidence="3">1408120.09</strain>
    </source>
</reference>
<gene>
    <name evidence="3" type="ORF">E1A91_A09G030400v1</name>
</gene>
<dbReference type="Proteomes" id="UP000323597">
    <property type="component" value="Chromosome A09"/>
</dbReference>
<dbReference type="InterPro" id="IPR035979">
    <property type="entry name" value="RBD_domain_sf"/>
</dbReference>
<proteinExistence type="predicted"/>
<sequence>MSKTIKLYGFASAVTVDEVTQFLENYTGEGTVETAKVSHKEGSRSFAKVQFKNLEDVERILSWTTSQALWHNESYLKAWPLKHDIITQKPKFELHSIDDLMLHFGSPASKGKFIVLWNQSHVSFKYGQKLDKLYFFLSYNSVDYKLELYNDNVWQMVFVTAQS</sequence>
<dbReference type="EMBL" id="CM017644">
    <property type="protein sequence ID" value="TYJ17131.1"/>
    <property type="molecule type" value="Genomic_DNA"/>
</dbReference>
<dbReference type="AlphaFoldDB" id="A0A5D2XW05"/>
<feature type="domain" description="RDR1/2-like PH-like" evidence="1">
    <location>
        <begin position="102"/>
        <end position="157"/>
    </location>
</feature>
<dbReference type="Pfam" id="PF24823">
    <property type="entry name" value="PH_RDR2"/>
    <property type="match status" value="1"/>
</dbReference>
<evidence type="ECO:0000259" key="1">
    <source>
        <dbReference type="Pfam" id="PF24823"/>
    </source>
</evidence>
<evidence type="ECO:0000313" key="3">
    <source>
        <dbReference type="EMBL" id="TYJ17131.1"/>
    </source>
</evidence>
<dbReference type="InterPro" id="IPR058763">
    <property type="entry name" value="RRM_RDR1/2-like"/>
</dbReference>
<dbReference type="InterPro" id="IPR057590">
    <property type="entry name" value="PH_RDR1/2-like"/>
</dbReference>
<accession>A0A5D2XW05</accession>
<name>A0A5D2XW05_GOSMU</name>
<evidence type="ECO:0000259" key="2">
    <source>
        <dbReference type="Pfam" id="PF26250"/>
    </source>
</evidence>
<dbReference type="InterPro" id="IPR012677">
    <property type="entry name" value="Nucleotide-bd_a/b_plait_sf"/>
</dbReference>
<dbReference type="Pfam" id="PF26250">
    <property type="entry name" value="RRM_RdRP1_2"/>
    <property type="match status" value="1"/>
</dbReference>